<keyword evidence="2" id="KW-1185">Reference proteome</keyword>
<reference evidence="1" key="2">
    <citation type="journal article" date="2022" name="New Phytol.">
        <title>Evolutionary transition to the ectomycorrhizal habit in the genomes of a hyperdiverse lineage of mushroom-forming fungi.</title>
        <authorList>
            <person name="Looney B."/>
            <person name="Miyauchi S."/>
            <person name="Morin E."/>
            <person name="Drula E."/>
            <person name="Courty P.E."/>
            <person name="Kohler A."/>
            <person name="Kuo A."/>
            <person name="LaButti K."/>
            <person name="Pangilinan J."/>
            <person name="Lipzen A."/>
            <person name="Riley R."/>
            <person name="Andreopoulos W."/>
            <person name="He G."/>
            <person name="Johnson J."/>
            <person name="Nolan M."/>
            <person name="Tritt A."/>
            <person name="Barry K.W."/>
            <person name="Grigoriev I.V."/>
            <person name="Nagy L.G."/>
            <person name="Hibbett D."/>
            <person name="Henrissat B."/>
            <person name="Matheny P.B."/>
            <person name="Labbe J."/>
            <person name="Martin F.M."/>
        </authorList>
    </citation>
    <scope>NUCLEOTIDE SEQUENCE</scope>
    <source>
        <strain evidence="1">HHB10654</strain>
    </source>
</reference>
<comment type="caution">
    <text evidence="1">The sequence shown here is derived from an EMBL/GenBank/DDBJ whole genome shotgun (WGS) entry which is preliminary data.</text>
</comment>
<name>A0ACB8TBX0_9AGAM</name>
<sequence length="270" mass="28880">MPAPAILEKTGKRLFARHIAQYSPEDPLYETYIDKRGRTKRRKRELPPGLSAEDAAILRSVKRRAHYLDKGFRVCGLRFGWTFIIGIIPGAGDAADAALGYILVIRKARSADIPPWLTQRMLLNLAIATGVGLVPIAGDVLLAAWRANSRNAALLEEFMRTRAAKNLDAAAAAQTITAPSTSKSAVHKHSASAPRDSRATGEVEEVARPGAEPPQGSPHGSGTGSGSSAKRRWGWGKRSGGGSPQTAPGGLGEVGKRDSRFVEEQMEAGR</sequence>
<accession>A0ACB8TBX0</accession>
<evidence type="ECO:0000313" key="1">
    <source>
        <dbReference type="EMBL" id="KAI0065556.1"/>
    </source>
</evidence>
<dbReference type="EMBL" id="MU277195">
    <property type="protein sequence ID" value="KAI0065556.1"/>
    <property type="molecule type" value="Genomic_DNA"/>
</dbReference>
<evidence type="ECO:0000313" key="2">
    <source>
        <dbReference type="Proteomes" id="UP000814140"/>
    </source>
</evidence>
<organism evidence="1 2">
    <name type="scientific">Artomyces pyxidatus</name>
    <dbReference type="NCBI Taxonomy" id="48021"/>
    <lineage>
        <taxon>Eukaryota</taxon>
        <taxon>Fungi</taxon>
        <taxon>Dikarya</taxon>
        <taxon>Basidiomycota</taxon>
        <taxon>Agaricomycotina</taxon>
        <taxon>Agaricomycetes</taxon>
        <taxon>Russulales</taxon>
        <taxon>Auriscalpiaceae</taxon>
        <taxon>Artomyces</taxon>
    </lineage>
</organism>
<proteinExistence type="predicted"/>
<reference evidence="1" key="1">
    <citation type="submission" date="2021-03" db="EMBL/GenBank/DDBJ databases">
        <authorList>
            <consortium name="DOE Joint Genome Institute"/>
            <person name="Ahrendt S."/>
            <person name="Looney B.P."/>
            <person name="Miyauchi S."/>
            <person name="Morin E."/>
            <person name="Drula E."/>
            <person name="Courty P.E."/>
            <person name="Chicoki N."/>
            <person name="Fauchery L."/>
            <person name="Kohler A."/>
            <person name="Kuo A."/>
            <person name="Labutti K."/>
            <person name="Pangilinan J."/>
            <person name="Lipzen A."/>
            <person name="Riley R."/>
            <person name="Andreopoulos W."/>
            <person name="He G."/>
            <person name="Johnson J."/>
            <person name="Barry K.W."/>
            <person name="Grigoriev I.V."/>
            <person name="Nagy L."/>
            <person name="Hibbett D."/>
            <person name="Henrissat B."/>
            <person name="Matheny P.B."/>
            <person name="Labbe J."/>
            <person name="Martin F."/>
        </authorList>
    </citation>
    <scope>NUCLEOTIDE SEQUENCE</scope>
    <source>
        <strain evidence="1">HHB10654</strain>
    </source>
</reference>
<dbReference type="Proteomes" id="UP000814140">
    <property type="component" value="Unassembled WGS sequence"/>
</dbReference>
<protein>
    <submittedName>
        <fullName evidence="1">Uncharacterized protein</fullName>
    </submittedName>
</protein>
<gene>
    <name evidence="1" type="ORF">BV25DRAFT_1706407</name>
</gene>